<keyword evidence="10" id="KW-0868">Chloride</keyword>
<dbReference type="FunFam" id="3.40.50.410:FF:000034">
    <property type="entry name" value="calcium-activated chloride channel regulator 1"/>
    <property type="match status" value="1"/>
</dbReference>
<evidence type="ECO:0000256" key="11">
    <source>
        <dbReference type="SAM" id="MobiDB-lite"/>
    </source>
</evidence>
<dbReference type="Ensembl" id="ENSPEMT00000037811.1">
    <property type="protein sequence ID" value="ENSPEMP00000028967.1"/>
    <property type="gene ID" value="ENSPEMG00000021736.2"/>
</dbReference>
<evidence type="ECO:0000256" key="7">
    <source>
        <dbReference type="ARBA" id="ARBA00022833"/>
    </source>
</evidence>
<reference evidence="14 15" key="1">
    <citation type="submission" date="2018-10" db="EMBL/GenBank/DDBJ databases">
        <title>Improved assembly of the deer mouse Peromyscus maniculatus genome.</title>
        <authorList>
            <person name="Lassance J.-M."/>
            <person name="Hoekstra H.E."/>
        </authorList>
    </citation>
    <scope>NUCLEOTIDE SEQUENCE [LARGE SCALE GENOMIC DNA]</scope>
</reference>
<keyword evidence="3" id="KW-0645">Protease</keyword>
<evidence type="ECO:0000256" key="1">
    <source>
        <dbReference type="ARBA" id="ARBA00006398"/>
    </source>
</evidence>
<keyword evidence="6" id="KW-0378">Hydrolase</keyword>
<dbReference type="SMART" id="SM00327">
    <property type="entry name" value="VWA"/>
    <property type="match status" value="1"/>
</dbReference>
<dbReference type="GeneTree" id="ENSGT00940000157555"/>
<dbReference type="CDD" id="cd00198">
    <property type="entry name" value="vWFA"/>
    <property type="match status" value="1"/>
</dbReference>
<dbReference type="GO" id="GO:0005886">
    <property type="term" value="C:plasma membrane"/>
    <property type="evidence" value="ECO:0007669"/>
    <property type="project" value="TreeGrafter"/>
</dbReference>
<reference evidence="14" key="2">
    <citation type="submission" date="2025-08" db="UniProtKB">
        <authorList>
            <consortium name="Ensembl"/>
        </authorList>
    </citation>
    <scope>IDENTIFICATION</scope>
</reference>
<evidence type="ECO:0000256" key="2">
    <source>
        <dbReference type="ARBA" id="ARBA00022448"/>
    </source>
</evidence>
<dbReference type="PANTHER" id="PTHR10579:SF42">
    <property type="entry name" value="CHLORIDE CHANNEL ACCESSORY 3B"/>
    <property type="match status" value="1"/>
</dbReference>
<dbReference type="Pfam" id="PF08434">
    <property type="entry name" value="CLCA"/>
    <property type="match status" value="1"/>
</dbReference>
<dbReference type="InterPro" id="IPR036465">
    <property type="entry name" value="vWFA_dom_sf"/>
</dbReference>
<dbReference type="InterPro" id="IPR002035">
    <property type="entry name" value="VWF_A"/>
</dbReference>
<dbReference type="Pfam" id="PF00092">
    <property type="entry name" value="VWA"/>
    <property type="match status" value="1"/>
</dbReference>
<accession>A0A8C8W126</accession>
<dbReference type="Gene3D" id="3.40.50.410">
    <property type="entry name" value="von Willebrand factor, type A domain"/>
    <property type="match status" value="1"/>
</dbReference>
<feature type="region of interest" description="Disordered" evidence="11">
    <location>
        <begin position="740"/>
        <end position="762"/>
    </location>
</feature>
<gene>
    <name evidence="14" type="primary">LOC102921052</name>
</gene>
<feature type="signal peptide" evidence="12">
    <location>
        <begin position="1"/>
        <end position="21"/>
    </location>
</feature>
<dbReference type="InterPro" id="IPR013642">
    <property type="entry name" value="CLCA_N"/>
</dbReference>
<dbReference type="SUPFAM" id="SSF53300">
    <property type="entry name" value="vWA-like"/>
    <property type="match status" value="1"/>
</dbReference>
<dbReference type="InterPro" id="IPR051266">
    <property type="entry name" value="CLCR"/>
</dbReference>
<reference evidence="14" key="3">
    <citation type="submission" date="2025-09" db="UniProtKB">
        <authorList>
            <consortium name="Ensembl"/>
        </authorList>
    </citation>
    <scope>IDENTIFICATION</scope>
</reference>
<evidence type="ECO:0000313" key="14">
    <source>
        <dbReference type="Ensembl" id="ENSPEMP00000028967.1"/>
    </source>
</evidence>
<dbReference type="PANTHER" id="PTHR10579">
    <property type="entry name" value="CALCIUM-ACTIVATED CHLORIDE CHANNEL REGULATOR"/>
    <property type="match status" value="1"/>
</dbReference>
<feature type="domain" description="VWFA" evidence="13">
    <location>
        <begin position="308"/>
        <end position="479"/>
    </location>
</feature>
<sequence length="954" mass="106633">MVPGLKVFLFLSLNLLQEVKSSMVSLSNNGYEGVVIAINPSVPEDERLIQSIKEMVTQASTYLFEATKRRFYFRNVSILVPMTWKSKSEYLTPKRESYDKAEVIVADPYLKYGNNPYTLKYGQCGDRGQYIHFTPNFLLTDNLRMYEPRGRVFVHEWAHLWWGVFDEYNRDRPFYMSEKNTIEATRCSTHVSGRIMVMECQGSSCKSRKCWRDSKTGLYEPKCTFIPNKAQAARDSIMFMQSLDSVNEFCTEKTHNREAPNLQNKMCNYRSTWDVIKKSADFQNSSPMIGTEALPRPAFSLLKFKQRIVCLVLDKSGSMKFGNPISRLTRMNQAAELFLIQIIEKGSLVGLVTFDSTATIRNLLARMTSEKSYLEISANLPRQVGNGTSICNGLRSGFQAITSSNQRTSGSEIILLTDGEDDQISSCFEEVKSSGAVIHTIALGPSAARELETLSDMTGGLRFYANHDVNGLMDAFSGISSRSGSISQQAVQLESKALNIKGKELIYGTVLVDSTIGNDTFFVITWTIQKPEIILQDPKGKKYTTSDFRGDDKLNIFSVRLRIPGIAETGTWTYSLFNKAGKSQLLTVTVTTRARSPTTPPVIVTAHMSQNTAQYTKPMIVYARVSQGFLPVLGANVTATIEAEDGHQVTLELWDNRAGADTLKNDGVYSRYFAEYHGNGRYSLKVRVKARKTATKVNLKQPNKALYVPGYVENDEIIWNPPEPEYPDNTDTSVAGRVNTGGSFTVSGTHPGGDDTPPGFPPSKVTDLEAQFEGDHLHLTWTAPGNVIDKGKVHRYVIRMSKHSLDIEEDFNKATLVNTHFLIPKEAGSRENFKFKPENIENGAKLYIGIQAFNEANLRSEVSNIAEAIKSIPGLGTKIPTPIQEPGKKTESLTKGIQGPKESFTDFFTKTGFSSKEHGYDYEIRWLLAVPVYFRENMGIEETAYGVNFPCGKS</sequence>
<organism evidence="14 15">
    <name type="scientific">Peromyscus maniculatus bairdii</name>
    <name type="common">Prairie deer mouse</name>
    <dbReference type="NCBI Taxonomy" id="230844"/>
    <lineage>
        <taxon>Eukaryota</taxon>
        <taxon>Metazoa</taxon>
        <taxon>Chordata</taxon>
        <taxon>Craniata</taxon>
        <taxon>Vertebrata</taxon>
        <taxon>Euteleostomi</taxon>
        <taxon>Mammalia</taxon>
        <taxon>Eutheria</taxon>
        <taxon>Euarchontoglires</taxon>
        <taxon>Glires</taxon>
        <taxon>Rodentia</taxon>
        <taxon>Myomorpha</taxon>
        <taxon>Muroidea</taxon>
        <taxon>Cricetidae</taxon>
        <taxon>Neotominae</taxon>
        <taxon>Peromyscus</taxon>
    </lineage>
</organism>
<keyword evidence="15" id="KW-1185">Reference proteome</keyword>
<name>A0A8C8W126_PERMB</name>
<keyword evidence="8" id="KW-0482">Metalloprotease</keyword>
<feature type="chain" id="PRO_5034991185" evidence="12">
    <location>
        <begin position="22"/>
        <end position="954"/>
    </location>
</feature>
<dbReference type="NCBIfam" id="TIGR00868">
    <property type="entry name" value="hCaCC"/>
    <property type="match status" value="1"/>
</dbReference>
<dbReference type="PROSITE" id="PS50234">
    <property type="entry name" value="VWFA"/>
    <property type="match status" value="1"/>
</dbReference>
<keyword evidence="9" id="KW-0325">Glycoprotein</keyword>
<evidence type="ECO:0000256" key="3">
    <source>
        <dbReference type="ARBA" id="ARBA00022670"/>
    </source>
</evidence>
<dbReference type="GO" id="GO:0008237">
    <property type="term" value="F:metallopeptidase activity"/>
    <property type="evidence" value="ECO:0007669"/>
    <property type="project" value="UniProtKB-KW"/>
</dbReference>
<evidence type="ECO:0000313" key="15">
    <source>
        <dbReference type="Proteomes" id="UP000694547"/>
    </source>
</evidence>
<evidence type="ECO:0000256" key="10">
    <source>
        <dbReference type="ARBA" id="ARBA00023214"/>
    </source>
</evidence>
<keyword evidence="7" id="KW-0862">Zinc</keyword>
<protein>
    <submittedName>
        <fullName evidence="14">Epithelial chloride channel protein-like</fullName>
    </submittedName>
</protein>
<comment type="similarity">
    <text evidence="1">Belongs to the CLCR family.</text>
</comment>
<evidence type="ECO:0000256" key="8">
    <source>
        <dbReference type="ARBA" id="ARBA00023049"/>
    </source>
</evidence>
<keyword evidence="4" id="KW-0479">Metal-binding</keyword>
<keyword evidence="2" id="KW-0813">Transport</keyword>
<evidence type="ECO:0000256" key="12">
    <source>
        <dbReference type="SAM" id="SignalP"/>
    </source>
</evidence>
<dbReference type="Proteomes" id="UP000694547">
    <property type="component" value="Chromosome 6"/>
</dbReference>
<dbReference type="InterPro" id="IPR004727">
    <property type="entry name" value="CLCA_chordata"/>
</dbReference>
<dbReference type="GO" id="GO:0046872">
    <property type="term" value="F:metal ion binding"/>
    <property type="evidence" value="ECO:0007669"/>
    <property type="project" value="UniProtKB-KW"/>
</dbReference>
<evidence type="ECO:0000256" key="9">
    <source>
        <dbReference type="ARBA" id="ARBA00023180"/>
    </source>
</evidence>
<dbReference type="AlphaFoldDB" id="A0A8C8W126"/>
<evidence type="ECO:0000256" key="5">
    <source>
        <dbReference type="ARBA" id="ARBA00022729"/>
    </source>
</evidence>
<proteinExistence type="inferred from homology"/>
<feature type="region of interest" description="Disordered" evidence="11">
    <location>
        <begin position="877"/>
        <end position="898"/>
    </location>
</feature>
<dbReference type="GO" id="GO:0005229">
    <property type="term" value="F:intracellularly calcium-gated chloride channel activity"/>
    <property type="evidence" value="ECO:0007669"/>
    <property type="project" value="InterPro"/>
</dbReference>
<keyword evidence="5 12" id="KW-0732">Signal</keyword>
<evidence type="ECO:0000259" key="13">
    <source>
        <dbReference type="PROSITE" id="PS50234"/>
    </source>
</evidence>
<evidence type="ECO:0000256" key="4">
    <source>
        <dbReference type="ARBA" id="ARBA00022723"/>
    </source>
</evidence>
<evidence type="ECO:0000256" key="6">
    <source>
        <dbReference type="ARBA" id="ARBA00022801"/>
    </source>
</evidence>
<dbReference type="GO" id="GO:0006508">
    <property type="term" value="P:proteolysis"/>
    <property type="evidence" value="ECO:0007669"/>
    <property type="project" value="UniProtKB-KW"/>
</dbReference>